<dbReference type="GO" id="GO:0005944">
    <property type="term" value="C:phosphatidylinositol 3-kinase complex, class IB"/>
    <property type="evidence" value="ECO:0007669"/>
    <property type="project" value="InterPro"/>
</dbReference>
<reference evidence="2" key="1">
    <citation type="journal article" date="2014" name="Nat. Commun.">
        <title>The rainbow trout genome provides novel insights into evolution after whole-genome duplication in vertebrates.</title>
        <authorList>
            <person name="Berthelot C."/>
            <person name="Brunet F."/>
            <person name="Chalopin D."/>
            <person name="Juanchich A."/>
            <person name="Bernard M."/>
            <person name="Noel B."/>
            <person name="Bento P."/>
            <person name="Da Silva C."/>
            <person name="Labadie K."/>
            <person name="Alberti A."/>
            <person name="Aury J.M."/>
            <person name="Louis A."/>
            <person name="Dehais P."/>
            <person name="Bardou P."/>
            <person name="Montfort J."/>
            <person name="Klopp C."/>
            <person name="Cabau C."/>
            <person name="Gaspin C."/>
            <person name="Thorgaard G.H."/>
            <person name="Boussaha M."/>
            <person name="Quillet E."/>
            <person name="Guyomard R."/>
            <person name="Galiana D."/>
            <person name="Bobe J."/>
            <person name="Volff J.N."/>
            <person name="Genet C."/>
            <person name="Wincker P."/>
            <person name="Jaillon O."/>
            <person name="Roest Crollius H."/>
            <person name="Guiguen Y."/>
        </authorList>
    </citation>
    <scope>NUCLEOTIDE SEQUENCE [LARGE SCALE GENOMIC DNA]</scope>
</reference>
<proteinExistence type="predicted"/>
<gene>
    <name evidence="2" type="ORF">GSONMT00038982001</name>
</gene>
<dbReference type="Proteomes" id="UP000193380">
    <property type="component" value="Unassembled WGS sequence"/>
</dbReference>
<name>A0A060WL93_ONCMY</name>
<feature type="compositionally biased region" description="Basic and acidic residues" evidence="1">
    <location>
        <begin position="358"/>
        <end position="367"/>
    </location>
</feature>
<dbReference type="Pfam" id="PF10486">
    <property type="entry name" value="PI3K_1B_p101"/>
    <property type="match status" value="3"/>
</dbReference>
<protein>
    <recommendedName>
        <fullName evidence="4">Phosphoinositide 3-kinase regulatory subunit 6</fullName>
    </recommendedName>
</protein>
<dbReference type="PaxDb" id="8022-A0A060WL93"/>
<dbReference type="GO" id="GO:0046935">
    <property type="term" value="F:1-phosphatidylinositol-3-kinase regulator activity"/>
    <property type="evidence" value="ECO:0007669"/>
    <property type="project" value="InterPro"/>
</dbReference>
<evidence type="ECO:0000256" key="1">
    <source>
        <dbReference type="SAM" id="MobiDB-lite"/>
    </source>
</evidence>
<dbReference type="AlphaFoldDB" id="A0A060WL93"/>
<dbReference type="PANTHER" id="PTHR15593:SF1">
    <property type="entry name" value="PHOSPHOINOSITIDE 3-KINASE REGULATORY SUBUNIT 6"/>
    <property type="match status" value="1"/>
</dbReference>
<accession>A0A060WL93</accession>
<feature type="region of interest" description="Disordered" evidence="1">
    <location>
        <begin position="358"/>
        <end position="379"/>
    </location>
</feature>
<dbReference type="InterPro" id="IPR019522">
    <property type="entry name" value="PIK3R5/6"/>
</dbReference>
<reference evidence="2" key="2">
    <citation type="submission" date="2014-03" db="EMBL/GenBank/DDBJ databases">
        <authorList>
            <person name="Genoscope - CEA"/>
        </authorList>
    </citation>
    <scope>NUCLEOTIDE SEQUENCE</scope>
</reference>
<evidence type="ECO:0000313" key="2">
    <source>
        <dbReference type="EMBL" id="CDQ67832.1"/>
    </source>
</evidence>
<sequence length="736" mass="83226">MNKETTPWNPPVADSMSSAVEASMYNSIQAILRQAASSCNKGMLRWTLHKKVETHPSNSVSLVRVLVKELEKVERLDYKMHVIPLLHTLNYVIIQQSSHIPCSLFQRVYECFKRLLTLPEPYCTIALRYIRSIKMEQITPGALYQRRVIAEQSLRNKHFPQQERVFVFADPAVFSGPLWQAVRADLVLARPQSDTLARRVLLHTLQAGLVKACHGPILTQALEDLGEDVEQYFQEVVLAVEQSIQNGEAGRDQYLTRLQHIYRDILTSANQDPKARGSLSNTPLPSPEIHFHLWTNEEELCDVAILNLSYFSIGNELVNFTLNVSTSERNSMYQEEEEEDVSKRVSHLSVDSGIEKDLSDMGEREQRNPFTRSRSPCFRGRMKPEDKMALVQENIKGPTSSTPLPKEEGNHTARIVMMGDNRVLGRLAKVYHSIRKREAKHLILTKRVNLQIYYIPVTDEPIVNSPESTSQVGDRLSLASFLGRVDPWYESNIISLGAMIPKLAGTQSSHSRSSEPNHFLVDVLSYYLRCGLQPVHFTLYSVKISVSGQTGSPVDDVFVSHLDAEFPESKTLRENLRQERSSRRRTRKTLGTCGVVVSVNYSKVSLSKQEVVQGMSVMTCGVGISAISPNETEGLDFLTVNFDSTNPRCCTEIRTQNIKIRILEDKTFTVCLDKDCRRKYTHVQSIEISPCLDPGYCLQTSSKSKFSVGEERESGLSKYMCKILPLPINTFTGINH</sequence>
<evidence type="ECO:0000313" key="3">
    <source>
        <dbReference type="Proteomes" id="UP000193380"/>
    </source>
</evidence>
<dbReference type="PANTHER" id="PTHR15593">
    <property type="entry name" value="PHOSPHATIDYLINOSITOL 3-KINASE REGULATORY SUBUNIT"/>
    <property type="match status" value="1"/>
</dbReference>
<organism evidence="2 3">
    <name type="scientific">Oncorhynchus mykiss</name>
    <name type="common">Rainbow trout</name>
    <name type="synonym">Salmo gairdneri</name>
    <dbReference type="NCBI Taxonomy" id="8022"/>
    <lineage>
        <taxon>Eukaryota</taxon>
        <taxon>Metazoa</taxon>
        <taxon>Chordata</taxon>
        <taxon>Craniata</taxon>
        <taxon>Vertebrata</taxon>
        <taxon>Euteleostomi</taxon>
        <taxon>Actinopterygii</taxon>
        <taxon>Neopterygii</taxon>
        <taxon>Teleostei</taxon>
        <taxon>Protacanthopterygii</taxon>
        <taxon>Salmoniformes</taxon>
        <taxon>Salmonidae</taxon>
        <taxon>Salmoninae</taxon>
        <taxon>Oncorhynchus</taxon>
    </lineage>
</organism>
<evidence type="ECO:0008006" key="4">
    <source>
        <dbReference type="Google" id="ProtNLM"/>
    </source>
</evidence>
<dbReference type="GO" id="GO:0007186">
    <property type="term" value="P:G protein-coupled receptor signaling pathway"/>
    <property type="evidence" value="ECO:0007669"/>
    <property type="project" value="TreeGrafter"/>
</dbReference>
<dbReference type="STRING" id="8022.A0A060WL93"/>
<dbReference type="EMBL" id="FR904598">
    <property type="protein sequence ID" value="CDQ67832.1"/>
    <property type="molecule type" value="Genomic_DNA"/>
</dbReference>